<name>A0AB72Z9J7_LISIO</name>
<dbReference type="PIRSF" id="PIRSF000428">
    <property type="entry name" value="P_Ac_trans"/>
    <property type="match status" value="1"/>
</dbReference>
<evidence type="ECO:0000259" key="4">
    <source>
        <dbReference type="Pfam" id="PF01515"/>
    </source>
</evidence>
<gene>
    <name evidence="5" type="ORF">HMPREF0557_02029</name>
</gene>
<evidence type="ECO:0000256" key="3">
    <source>
        <dbReference type="ARBA" id="ARBA00023315"/>
    </source>
</evidence>
<evidence type="ECO:0000256" key="2">
    <source>
        <dbReference type="ARBA" id="ARBA00022679"/>
    </source>
</evidence>
<dbReference type="SUPFAM" id="SSF53659">
    <property type="entry name" value="Isocitrate/Isopropylmalate dehydrogenase-like"/>
    <property type="match status" value="1"/>
</dbReference>
<dbReference type="PANTHER" id="PTHR43356">
    <property type="entry name" value="PHOSPHATE ACETYLTRANSFERASE"/>
    <property type="match status" value="1"/>
</dbReference>
<dbReference type="InterPro" id="IPR002505">
    <property type="entry name" value="PTA_PTB"/>
</dbReference>
<keyword evidence="6" id="KW-1185">Reference proteome</keyword>
<dbReference type="InterPro" id="IPR050500">
    <property type="entry name" value="Phos_Acetyltrans/Butyryltrans"/>
</dbReference>
<protein>
    <submittedName>
        <fullName evidence="5">Phosphate butyryltransferase</fullName>
    </submittedName>
</protein>
<accession>A0AB72Z9J7</accession>
<keyword evidence="3" id="KW-0012">Acyltransferase</keyword>
<dbReference type="Pfam" id="PF01515">
    <property type="entry name" value="PTA_PTB"/>
    <property type="match status" value="1"/>
</dbReference>
<dbReference type="GO" id="GO:0016746">
    <property type="term" value="F:acyltransferase activity"/>
    <property type="evidence" value="ECO:0007669"/>
    <property type="project" value="UniProtKB-KW"/>
</dbReference>
<dbReference type="AlphaFoldDB" id="A0AB72Z9J7"/>
<feature type="domain" description="Phosphate acetyl/butaryl transferase" evidence="4">
    <location>
        <begin position="76"/>
        <end position="295"/>
    </location>
</feature>
<comment type="caution">
    <text evidence="5">The sequence shown here is derived from an EMBL/GenBank/DDBJ whole genome shotgun (WGS) entry which is preliminary data.</text>
</comment>
<keyword evidence="2" id="KW-0808">Transferase</keyword>
<organism evidence="5 6">
    <name type="scientific">Listeria innocua ATCC 33091</name>
    <dbReference type="NCBI Taxonomy" id="1002366"/>
    <lineage>
        <taxon>Bacteria</taxon>
        <taxon>Bacillati</taxon>
        <taxon>Bacillota</taxon>
        <taxon>Bacilli</taxon>
        <taxon>Bacillales</taxon>
        <taxon>Listeriaceae</taxon>
        <taxon>Listeria</taxon>
    </lineage>
</organism>
<evidence type="ECO:0000313" key="6">
    <source>
        <dbReference type="Proteomes" id="UP000003597"/>
    </source>
</evidence>
<dbReference type="InterPro" id="IPR012147">
    <property type="entry name" value="P_Ac_Bu_trans"/>
</dbReference>
<evidence type="ECO:0000256" key="1">
    <source>
        <dbReference type="ARBA" id="ARBA00005656"/>
    </source>
</evidence>
<dbReference type="Gene3D" id="3.40.718.10">
    <property type="entry name" value="Isopropylmalate Dehydrogenase"/>
    <property type="match status" value="1"/>
</dbReference>
<proteinExistence type="inferred from homology"/>
<comment type="similarity">
    <text evidence="1">Belongs to the phosphate acetyltransferase and butyryltransferase family.</text>
</comment>
<sequence>MRLFCAIKELFFMTSKRFFKEVAETSSLVFAVAGADDEVVLETIRLALDQGLGKFLLFGKKEDRSLTANDSVTWIQANTAEEAAQGAILAVKNKEADILVKGFIPTATLMHHVLKKENELRTGQLLSQIAIFDIPTYHKPLLLTDCAMNVAPKINEKIAITENALNVAQKIGITNPKVALLSAVEEVTEKMPSTVEANEVANHFKGKIDIAGPLALDVAISKEAAQHKGIKNNAAGDADILIAPNIETGNALYKSLVYFAGARVGSAIVGAKVPIVISSRNDTPENKLASFILTVRMVGK</sequence>
<evidence type="ECO:0000313" key="5">
    <source>
        <dbReference type="EMBL" id="EHN61288.1"/>
    </source>
</evidence>
<dbReference type="PANTHER" id="PTHR43356:SF2">
    <property type="entry name" value="PHOSPHATE ACETYLTRANSFERASE"/>
    <property type="match status" value="1"/>
</dbReference>
<dbReference type="Proteomes" id="UP000003597">
    <property type="component" value="Unassembled WGS sequence"/>
</dbReference>
<dbReference type="EMBL" id="AGCN01000032">
    <property type="protein sequence ID" value="EHN61288.1"/>
    <property type="molecule type" value="Genomic_DNA"/>
</dbReference>
<reference evidence="5 6" key="1">
    <citation type="submission" date="2011-08" db="EMBL/GenBank/DDBJ databases">
        <authorList>
            <person name="Weinstock G."/>
            <person name="Sodergren E."/>
            <person name="Clifton S."/>
            <person name="Fulton L."/>
            <person name="Fulton B."/>
            <person name="Courtney L."/>
            <person name="Fronick C."/>
            <person name="Harrison M."/>
            <person name="Strong C."/>
            <person name="Farmer C."/>
            <person name="Delahaunty K."/>
            <person name="Markovic C."/>
            <person name="Hall O."/>
            <person name="Minx P."/>
            <person name="Tomlinson C."/>
            <person name="Mitreva M."/>
            <person name="Hou S."/>
            <person name="Chen J."/>
            <person name="Wollam A."/>
            <person name="Pepin K.H."/>
            <person name="Johnson M."/>
            <person name="Bhonagiri V."/>
            <person name="Zhang X."/>
            <person name="Suruliraj S."/>
            <person name="Warren W."/>
            <person name="Chinwalla A."/>
            <person name="Mardis E.R."/>
            <person name="Wilson R.K."/>
        </authorList>
    </citation>
    <scope>NUCLEOTIDE SEQUENCE [LARGE SCALE GENOMIC DNA]</scope>
    <source>
        <strain evidence="5 6">ATCC 33091</strain>
    </source>
</reference>